<comment type="caution">
    <text evidence="2">The sequence shown here is derived from an EMBL/GenBank/DDBJ whole genome shotgun (WGS) entry which is preliminary data.</text>
</comment>
<feature type="compositionally biased region" description="Basic and acidic residues" evidence="1">
    <location>
        <begin position="89"/>
        <end position="98"/>
    </location>
</feature>
<name>N6UXC3_9HYPH</name>
<reference evidence="2 3" key="1">
    <citation type="journal article" date="2012" name="BMC Genomics">
        <title>Genomic basis of broad host range and environmental adaptability of Rhizobium tropici CIAT 899 and Rhizobium sp. PRF 81 which are used in inoculants for common bean (Phaseolus vulgaris L.).</title>
        <authorList>
            <person name="Ormeno-Orrillo E."/>
            <person name="Menna P."/>
            <person name="Almeida L.G."/>
            <person name="Ollero F.J."/>
            <person name="Nicolas M.F."/>
            <person name="Pains Rodrigues E."/>
            <person name="Shigueyoshi Nakatani A."/>
            <person name="Silva Batista J.S."/>
            <person name="Oliveira Chueire L.M."/>
            <person name="Souza R.C."/>
            <person name="Ribeiro Vasconcelos A.T."/>
            <person name="Megias M."/>
            <person name="Hungria M."/>
            <person name="Martinez-Romero E."/>
        </authorList>
    </citation>
    <scope>NUCLEOTIDE SEQUENCE [LARGE SCALE GENOMIC DNA]</scope>
    <source>
        <strain evidence="2 3">PRF 81</strain>
    </source>
</reference>
<dbReference type="Proteomes" id="UP000012429">
    <property type="component" value="Unassembled WGS sequence"/>
</dbReference>
<sequence>MKIRSVIGAAGLGLALAVAPMGGTALGFIGAAFAKGGNGGGNGNGGGHGEGKSDHDKSGRDRDRDDVSRTSTTTTTTTTQDDPSSLKPHHFDRDSDRHSKAHHASSKTHTAKLEGSLHSLGRNYHAYLNSKDPKMAALSAYVKSYAEFEMKYGTTAVPTDPALSDNALRSALQQLSNKPVTNQELAEAKSILGVGTNTGKIEEVREALERKAEKLESQSGTEETETDPDTVN</sequence>
<feature type="compositionally biased region" description="Acidic residues" evidence="1">
    <location>
        <begin position="222"/>
        <end position="232"/>
    </location>
</feature>
<evidence type="ECO:0000313" key="3">
    <source>
        <dbReference type="Proteomes" id="UP000012429"/>
    </source>
</evidence>
<protein>
    <submittedName>
        <fullName evidence="2">Uncharacterized protein</fullName>
    </submittedName>
</protein>
<dbReference type="OrthoDB" id="8085787at2"/>
<accession>N6UXC3</accession>
<dbReference type="AlphaFoldDB" id="N6UXC3"/>
<dbReference type="RefSeq" id="WP_004125516.1">
    <property type="nucleotide sequence ID" value="NZ_AQHN01000084.1"/>
</dbReference>
<evidence type="ECO:0000313" key="2">
    <source>
        <dbReference type="EMBL" id="ENN85406.1"/>
    </source>
</evidence>
<feature type="compositionally biased region" description="Basic and acidic residues" evidence="1">
    <location>
        <begin position="49"/>
        <end position="68"/>
    </location>
</feature>
<gene>
    <name evidence="2" type="ORF">RHSP_52622</name>
</gene>
<feature type="compositionally biased region" description="Low complexity" evidence="1">
    <location>
        <begin position="69"/>
        <end position="85"/>
    </location>
</feature>
<feature type="compositionally biased region" description="Basic residues" evidence="1">
    <location>
        <begin position="99"/>
        <end position="110"/>
    </location>
</feature>
<evidence type="ECO:0000256" key="1">
    <source>
        <dbReference type="SAM" id="MobiDB-lite"/>
    </source>
</evidence>
<organism evidence="2 3">
    <name type="scientific">Rhizobium freirei PRF 81</name>
    <dbReference type="NCBI Taxonomy" id="363754"/>
    <lineage>
        <taxon>Bacteria</taxon>
        <taxon>Pseudomonadati</taxon>
        <taxon>Pseudomonadota</taxon>
        <taxon>Alphaproteobacteria</taxon>
        <taxon>Hyphomicrobiales</taxon>
        <taxon>Rhizobiaceae</taxon>
        <taxon>Rhizobium/Agrobacterium group</taxon>
        <taxon>Rhizobium</taxon>
    </lineage>
</organism>
<proteinExistence type="predicted"/>
<dbReference type="EMBL" id="AQHN01000084">
    <property type="protein sequence ID" value="ENN85406.1"/>
    <property type="molecule type" value="Genomic_DNA"/>
</dbReference>
<dbReference type="PATRIC" id="fig|363754.4.peg.5501"/>
<feature type="region of interest" description="Disordered" evidence="1">
    <location>
        <begin position="41"/>
        <end position="116"/>
    </location>
</feature>
<feature type="region of interest" description="Disordered" evidence="1">
    <location>
        <begin position="210"/>
        <end position="232"/>
    </location>
</feature>
<dbReference type="STRING" id="363754.RHSP_52622"/>
<keyword evidence="3" id="KW-1185">Reference proteome</keyword>